<dbReference type="AlphaFoldDB" id="A0A226WTX6"/>
<gene>
    <name evidence="2" type="ORF">BSU04_34715</name>
</gene>
<name>A0A226WTX6_CABSO</name>
<dbReference type="Proteomes" id="UP000214720">
    <property type="component" value="Unassembled WGS sequence"/>
</dbReference>
<feature type="region of interest" description="Disordered" evidence="1">
    <location>
        <begin position="1"/>
        <end position="39"/>
    </location>
</feature>
<reference evidence="3" key="1">
    <citation type="submission" date="2017-01" db="EMBL/GenBank/DDBJ databases">
        <title>Genome Analysis of Deinococcus marmoris KOPRI26562.</title>
        <authorList>
            <person name="Kim J.H."/>
            <person name="Oh H.-M."/>
        </authorList>
    </citation>
    <scope>NUCLEOTIDE SEQUENCE [LARGE SCALE GENOMIC DNA]</scope>
    <source>
        <strain evidence="3">PAMC 26633</strain>
    </source>
</reference>
<evidence type="ECO:0000313" key="2">
    <source>
        <dbReference type="EMBL" id="OXC74028.1"/>
    </source>
</evidence>
<proteinExistence type="predicted"/>
<feature type="compositionally biased region" description="Basic residues" evidence="1">
    <location>
        <begin position="1"/>
        <end position="18"/>
    </location>
</feature>
<comment type="caution">
    <text evidence="2">The sequence shown here is derived from an EMBL/GenBank/DDBJ whole genome shotgun (WGS) entry which is preliminary data.</text>
</comment>
<evidence type="ECO:0000313" key="3">
    <source>
        <dbReference type="Proteomes" id="UP000214720"/>
    </source>
</evidence>
<accession>A0A226WTX6</accession>
<dbReference type="EMBL" id="MTHB01000234">
    <property type="protein sequence ID" value="OXC74028.1"/>
    <property type="molecule type" value="Genomic_DNA"/>
</dbReference>
<sequence>MTRSSHRRSGLARRRLSKVPRMPVKARNVQSCSVFRRCP</sequence>
<evidence type="ECO:0000256" key="1">
    <source>
        <dbReference type="SAM" id="MobiDB-lite"/>
    </source>
</evidence>
<organism evidence="2 3">
    <name type="scientific">Caballeronia sordidicola</name>
    <name type="common">Burkholderia sordidicola</name>
    <dbReference type="NCBI Taxonomy" id="196367"/>
    <lineage>
        <taxon>Bacteria</taxon>
        <taxon>Pseudomonadati</taxon>
        <taxon>Pseudomonadota</taxon>
        <taxon>Betaproteobacteria</taxon>
        <taxon>Burkholderiales</taxon>
        <taxon>Burkholderiaceae</taxon>
        <taxon>Caballeronia</taxon>
    </lineage>
</organism>
<protein>
    <submittedName>
        <fullName evidence="2">Uncharacterized protein</fullName>
    </submittedName>
</protein>